<reference evidence="3" key="2">
    <citation type="submission" date="2010-03" db="EMBL/GenBank/DDBJ databases">
        <authorList>
            <person name="Pajon A."/>
        </authorList>
    </citation>
    <scope>NUCLEOTIDE SEQUENCE</scope>
    <source>
        <strain evidence="3">Type strain: 18P13</strain>
    </source>
</reference>
<dbReference type="KEGG" id="rch:RUM_20030"/>
<proteinExistence type="predicted"/>
<feature type="compositionally biased region" description="Basic residues" evidence="2">
    <location>
        <begin position="371"/>
        <end position="390"/>
    </location>
</feature>
<dbReference type="GeneID" id="83156671"/>
<dbReference type="PATRIC" id="fig|213810.4.peg.1900"/>
<dbReference type="HOGENOM" id="CLU_707666_0_0_9"/>
<dbReference type="RefSeq" id="WP_015558941.1">
    <property type="nucleotide sequence ID" value="NC_021039.1"/>
</dbReference>
<gene>
    <name evidence="3" type="ordered locus">RUM_20030</name>
</gene>
<feature type="region of interest" description="Disordered" evidence="2">
    <location>
        <begin position="324"/>
        <end position="390"/>
    </location>
</feature>
<organism evidence="3 4">
    <name type="scientific">Ruminococcus champanellensis (strain DSM 18848 / JCM 17042 / KCTC 15320 / 18P13)</name>
    <dbReference type="NCBI Taxonomy" id="213810"/>
    <lineage>
        <taxon>Bacteria</taxon>
        <taxon>Bacillati</taxon>
        <taxon>Bacillota</taxon>
        <taxon>Clostridia</taxon>
        <taxon>Eubacteriales</taxon>
        <taxon>Oscillospiraceae</taxon>
        <taxon>Ruminococcus</taxon>
    </lineage>
</organism>
<dbReference type="STRING" id="213810.RUM_20030"/>
<protein>
    <submittedName>
        <fullName evidence="3">Uncharacterized protein</fullName>
    </submittedName>
</protein>
<dbReference type="AlphaFoldDB" id="D4LEJ0"/>
<dbReference type="EMBL" id="FP929052">
    <property type="protein sequence ID" value="CBL18035.1"/>
    <property type="molecule type" value="Genomic_DNA"/>
</dbReference>
<accession>D4LEJ0</accession>
<reference evidence="3" key="1">
    <citation type="submission" date="2010-03" db="EMBL/GenBank/DDBJ databases">
        <title>The genome sequence of Ruminococcus sp. 18P13.</title>
        <authorList>
            <consortium name="metaHIT consortium -- http://www.metahit.eu/"/>
            <person name="Pajon A."/>
            <person name="Turner K."/>
            <person name="Parkhill J."/>
            <person name="Bernalier A."/>
        </authorList>
    </citation>
    <scope>NUCLEOTIDE SEQUENCE [LARGE SCALE GENOMIC DNA]</scope>
    <source>
        <strain evidence="3">Type strain: 18P13</strain>
    </source>
</reference>
<dbReference type="Proteomes" id="UP000007054">
    <property type="component" value="Chromosome"/>
</dbReference>
<evidence type="ECO:0000313" key="4">
    <source>
        <dbReference type="Proteomes" id="UP000007054"/>
    </source>
</evidence>
<keyword evidence="4" id="KW-1185">Reference proteome</keyword>
<name>D4LEJ0_RUMC1</name>
<feature type="coiled-coil region" evidence="1">
    <location>
        <begin position="174"/>
        <end position="201"/>
    </location>
</feature>
<evidence type="ECO:0000313" key="3">
    <source>
        <dbReference type="EMBL" id="CBL18035.1"/>
    </source>
</evidence>
<feature type="compositionally biased region" description="Basic and acidic residues" evidence="2">
    <location>
        <begin position="324"/>
        <end position="370"/>
    </location>
</feature>
<keyword evidence="1" id="KW-0175">Coiled coil</keyword>
<sequence length="390" mass="45727">MSLHRKENNLRRAQARFDRVSRRSKQFQIDFRREANSRGRFHTRAYIVRGEKTHHGGRGIVHKFANAKYRIQGDKPSVTRMIKSWQPKTFKGKLFKVNTRAVNFAVHDVAQTAVDTAFAAETGGIKTADIAQREVRNKLKQKYTREAVDDYHRGVFLMGRTAVDAVKGTHDHLKTKKQYKLEKAKLQLKKADNKLYKAKTQKPKMAATKADLKKAKVEYKARIVKDKGNKFRKALNKRRSQAYKQTKRELKFERKQLKTEQQFRVKELHNQEKISRNSHPGLLALKPVSYSVKRMRASAWQKAVNEDQDNDVLHAIDSAKRRIAEPIKDKVSKPQRLQREEKKRDRLSDEKSKSNKKLNRQENKLNEKHDKYKQKKKRKPQNKKTKKTVG</sequence>
<evidence type="ECO:0000256" key="1">
    <source>
        <dbReference type="SAM" id="Coils"/>
    </source>
</evidence>
<evidence type="ECO:0000256" key="2">
    <source>
        <dbReference type="SAM" id="MobiDB-lite"/>
    </source>
</evidence>
<dbReference type="BioCyc" id="RCHA213810:RUM_RS09720-MONOMER"/>